<comment type="caution">
    <text evidence="5">The sequence shown here is derived from an EMBL/GenBank/DDBJ whole genome shotgun (WGS) entry which is preliminary data.</text>
</comment>
<sequence>ELTQKPFDKLNLLFIPTAANIEVWDKGWMIDNLYQCQKIGFNEVDIIDIAAVSKEIWLPRFEKADILMFWWWNSFYLLNKIEKSWLKEMLPEMLKSKVFVWISAWSMIACESMDLSTSKRLYDEDLNGNETDEWMWFTDVLVRPHLNSPYFPNLNLENLEDSSKEFPETFYAIDDDSAIKVNGDKIEVVSEGVWRKFN</sequence>
<feature type="non-terminal residue" evidence="5">
    <location>
        <position position="1"/>
    </location>
</feature>
<dbReference type="InterPro" id="IPR005320">
    <property type="entry name" value="Peptidase_S51"/>
</dbReference>
<evidence type="ECO:0000256" key="2">
    <source>
        <dbReference type="ARBA" id="ARBA00022670"/>
    </source>
</evidence>
<organism evidence="5">
    <name type="scientific">uncultured bacterium</name>
    <name type="common">gcode 4</name>
    <dbReference type="NCBI Taxonomy" id="1234023"/>
    <lineage>
        <taxon>Bacteria</taxon>
        <taxon>environmental samples</taxon>
    </lineage>
</organism>
<evidence type="ECO:0000256" key="3">
    <source>
        <dbReference type="ARBA" id="ARBA00022801"/>
    </source>
</evidence>
<dbReference type="EMBL" id="AMFJ01000527">
    <property type="protein sequence ID" value="EKE27178.1"/>
    <property type="molecule type" value="Genomic_DNA"/>
</dbReference>
<keyword evidence="2" id="KW-0645">Protease</keyword>
<gene>
    <name evidence="5" type="ORF">ACD_4C00011G0001</name>
</gene>
<dbReference type="Gene3D" id="3.40.50.880">
    <property type="match status" value="1"/>
</dbReference>
<dbReference type="Pfam" id="PF03575">
    <property type="entry name" value="Peptidase_S51"/>
    <property type="match status" value="1"/>
</dbReference>
<evidence type="ECO:0008006" key="6">
    <source>
        <dbReference type="Google" id="ProtNLM"/>
    </source>
</evidence>
<dbReference type="GO" id="GO:0006508">
    <property type="term" value="P:proteolysis"/>
    <property type="evidence" value="ECO:0007669"/>
    <property type="project" value="UniProtKB-KW"/>
</dbReference>
<evidence type="ECO:0000256" key="1">
    <source>
        <dbReference type="ARBA" id="ARBA00006534"/>
    </source>
</evidence>
<dbReference type="AlphaFoldDB" id="K2FW58"/>
<reference evidence="5" key="1">
    <citation type="journal article" date="2012" name="Science">
        <title>Fermentation, hydrogen, and sulfur metabolism in multiple uncultivated bacterial phyla.</title>
        <authorList>
            <person name="Wrighton K.C."/>
            <person name="Thomas B.C."/>
            <person name="Sharon I."/>
            <person name="Miller C.S."/>
            <person name="Castelle C.J."/>
            <person name="VerBerkmoes N.C."/>
            <person name="Wilkins M.J."/>
            <person name="Hettich R.L."/>
            <person name="Lipton M.S."/>
            <person name="Williams K.H."/>
            <person name="Long P.E."/>
            <person name="Banfield J.F."/>
        </authorList>
    </citation>
    <scope>NUCLEOTIDE SEQUENCE [LARGE SCALE GENOMIC DNA]</scope>
</reference>
<keyword evidence="3" id="KW-0378">Hydrolase</keyword>
<protein>
    <recommendedName>
        <fullName evidence="6">Peptidase S51 dipeptidase E</fullName>
    </recommendedName>
</protein>
<dbReference type="InterPro" id="IPR029062">
    <property type="entry name" value="Class_I_gatase-like"/>
</dbReference>
<evidence type="ECO:0000313" key="5">
    <source>
        <dbReference type="EMBL" id="EKE27178.1"/>
    </source>
</evidence>
<keyword evidence="4" id="KW-0720">Serine protease</keyword>
<dbReference type="GO" id="GO:0008236">
    <property type="term" value="F:serine-type peptidase activity"/>
    <property type="evidence" value="ECO:0007669"/>
    <property type="project" value="UniProtKB-KW"/>
</dbReference>
<comment type="similarity">
    <text evidence="1">Belongs to the peptidase S51 family.</text>
</comment>
<accession>K2FW58</accession>
<evidence type="ECO:0000256" key="4">
    <source>
        <dbReference type="ARBA" id="ARBA00022825"/>
    </source>
</evidence>
<name>K2FW58_9BACT</name>
<proteinExistence type="inferred from homology"/>